<dbReference type="EMBL" id="JAYFUH010000249">
    <property type="protein sequence ID" value="MEA5668923.1"/>
    <property type="molecule type" value="Genomic_DNA"/>
</dbReference>
<accession>A0ABU5V6D9</accession>
<evidence type="ECO:0000313" key="2">
    <source>
        <dbReference type="Proteomes" id="UP001301653"/>
    </source>
</evidence>
<proteinExistence type="predicted"/>
<gene>
    <name evidence="1" type="ORF">VA603_15350</name>
</gene>
<dbReference type="Proteomes" id="UP001301653">
    <property type="component" value="Unassembled WGS sequence"/>
</dbReference>
<sequence length="160" mass="17610">MSLALTDWMRHDSVITIRTWNWVVAVAVCAWLEKLARASALATRNALKVSMTVSLQVGPPQRRWIHRLGARQGWSPRSNWNARQAPSMMCRAVAAGKRGGLPIQKPSNINAGMDRVRTISGYSQVTVHSFLPAEWSTFGKDGAAVSEGERDRDGVAVAAW</sequence>
<protein>
    <submittedName>
        <fullName evidence="1">Uncharacterized protein</fullName>
    </submittedName>
</protein>
<reference evidence="1 2" key="1">
    <citation type="submission" date="2023-12" db="EMBL/GenBank/DDBJ databases">
        <title>Stenotrophomonas guangdongensis sp. nov., isolated from wilted pepper plants (Capsicum annuum).</title>
        <authorList>
            <person name="Qiu M."/>
            <person name="Li Y."/>
            <person name="Liu Q."/>
            <person name="Zhang X."/>
            <person name="Huang Y."/>
            <person name="Guo R."/>
            <person name="Hu M."/>
            <person name="Zhou J."/>
            <person name="Zhou X."/>
        </authorList>
    </citation>
    <scope>NUCLEOTIDE SEQUENCE [LARGE SCALE GENOMIC DNA]</scope>
    <source>
        <strain evidence="1 2">MH1</strain>
    </source>
</reference>
<name>A0ABU5V6D9_9GAMM</name>
<keyword evidence="2" id="KW-1185">Reference proteome</keyword>
<organism evidence="1 2">
    <name type="scientific">Stenotrophomonas capsici</name>
    <dbReference type="NCBI Taxonomy" id="3110230"/>
    <lineage>
        <taxon>Bacteria</taxon>
        <taxon>Pseudomonadati</taxon>
        <taxon>Pseudomonadota</taxon>
        <taxon>Gammaproteobacteria</taxon>
        <taxon>Lysobacterales</taxon>
        <taxon>Lysobacteraceae</taxon>
        <taxon>Stenotrophomonas</taxon>
    </lineage>
</organism>
<comment type="caution">
    <text evidence="1">The sequence shown here is derived from an EMBL/GenBank/DDBJ whole genome shotgun (WGS) entry which is preliminary data.</text>
</comment>
<dbReference type="RefSeq" id="WP_323439359.1">
    <property type="nucleotide sequence ID" value="NZ_JAYFUH010000249.1"/>
</dbReference>
<evidence type="ECO:0000313" key="1">
    <source>
        <dbReference type="EMBL" id="MEA5668923.1"/>
    </source>
</evidence>